<accession>A0A1Q9C2Q9</accession>
<feature type="compositionally biased region" description="Polar residues" evidence="2">
    <location>
        <begin position="112"/>
        <end position="124"/>
    </location>
</feature>
<feature type="compositionally biased region" description="Low complexity" evidence="2">
    <location>
        <begin position="223"/>
        <end position="233"/>
    </location>
</feature>
<sequence length="291" mass="31738">METPVMMMEVFSMPYTLPQQKCPDSQVQSWGNADVFPTFPCPPMMTSTPAWQSWPVPMPAVWQQAWPQACFVPGCGAAMIVPINTCAPVEILIEEVPTQVSGSSEGEEQMPAMTTATGEESSSPRTDEAPADPLRDLLGRLKDKLGDSDEPEICETDEAPADPLRDLLGRLKDKLGDSDEPEICETPRVSPISELASPPDDGRKMGQEILKLLQTPSGRVTIEEASSEAPSSSTKCGSRRPHRRSRETSSRAERQRLCCNFVLGMGSDYVPAIIGRCGTNTKSIYEETGCK</sequence>
<evidence type="ECO:0000256" key="1">
    <source>
        <dbReference type="PROSITE-ProRule" id="PRU00117"/>
    </source>
</evidence>
<dbReference type="GO" id="GO:0003723">
    <property type="term" value="F:RNA binding"/>
    <property type="evidence" value="ECO:0007669"/>
    <property type="project" value="UniProtKB-UniRule"/>
</dbReference>
<protein>
    <submittedName>
        <fullName evidence="3">Uncharacterized protein</fullName>
    </submittedName>
</protein>
<proteinExistence type="predicted"/>
<dbReference type="OrthoDB" id="10417924at2759"/>
<name>A0A1Q9C2Q9_SYMMI</name>
<feature type="region of interest" description="Disordered" evidence="2">
    <location>
        <begin position="217"/>
        <end position="250"/>
    </location>
</feature>
<dbReference type="EMBL" id="LSRX01001819">
    <property type="protein sequence ID" value="OLP77209.1"/>
    <property type="molecule type" value="Genomic_DNA"/>
</dbReference>
<dbReference type="PROSITE" id="PS50084">
    <property type="entry name" value="KH_TYPE_1"/>
    <property type="match status" value="1"/>
</dbReference>
<dbReference type="AlphaFoldDB" id="A0A1Q9C2Q9"/>
<feature type="non-terminal residue" evidence="3">
    <location>
        <position position="291"/>
    </location>
</feature>
<dbReference type="Proteomes" id="UP000186817">
    <property type="component" value="Unassembled WGS sequence"/>
</dbReference>
<evidence type="ECO:0000313" key="4">
    <source>
        <dbReference type="Proteomes" id="UP000186817"/>
    </source>
</evidence>
<gene>
    <name evidence="3" type="ORF">AK812_SmicGene42753</name>
</gene>
<organism evidence="3 4">
    <name type="scientific">Symbiodinium microadriaticum</name>
    <name type="common">Dinoflagellate</name>
    <name type="synonym">Zooxanthella microadriatica</name>
    <dbReference type="NCBI Taxonomy" id="2951"/>
    <lineage>
        <taxon>Eukaryota</taxon>
        <taxon>Sar</taxon>
        <taxon>Alveolata</taxon>
        <taxon>Dinophyceae</taxon>
        <taxon>Suessiales</taxon>
        <taxon>Symbiodiniaceae</taxon>
        <taxon>Symbiodinium</taxon>
    </lineage>
</organism>
<keyword evidence="1" id="KW-0694">RNA-binding</keyword>
<feature type="region of interest" description="Disordered" evidence="2">
    <location>
        <begin position="99"/>
        <end position="133"/>
    </location>
</feature>
<keyword evidence="4" id="KW-1185">Reference proteome</keyword>
<feature type="region of interest" description="Disordered" evidence="2">
    <location>
        <begin position="173"/>
        <end position="204"/>
    </location>
</feature>
<evidence type="ECO:0000256" key="2">
    <source>
        <dbReference type="SAM" id="MobiDB-lite"/>
    </source>
</evidence>
<evidence type="ECO:0000313" key="3">
    <source>
        <dbReference type="EMBL" id="OLP77209.1"/>
    </source>
</evidence>
<comment type="caution">
    <text evidence="3">The sequence shown here is derived from an EMBL/GenBank/DDBJ whole genome shotgun (WGS) entry which is preliminary data.</text>
</comment>
<reference evidence="3 4" key="1">
    <citation type="submission" date="2016-02" db="EMBL/GenBank/DDBJ databases">
        <title>Genome analysis of coral dinoflagellate symbionts highlights evolutionary adaptations to a symbiotic lifestyle.</title>
        <authorList>
            <person name="Aranda M."/>
            <person name="Li Y."/>
            <person name="Liew Y.J."/>
            <person name="Baumgarten S."/>
            <person name="Simakov O."/>
            <person name="Wilson M."/>
            <person name="Piel J."/>
            <person name="Ashoor H."/>
            <person name="Bougouffa S."/>
            <person name="Bajic V.B."/>
            <person name="Ryu T."/>
            <person name="Ravasi T."/>
            <person name="Bayer T."/>
            <person name="Micklem G."/>
            <person name="Kim H."/>
            <person name="Bhak J."/>
            <person name="Lajeunesse T.C."/>
            <person name="Voolstra C.R."/>
        </authorList>
    </citation>
    <scope>NUCLEOTIDE SEQUENCE [LARGE SCALE GENOMIC DNA]</scope>
    <source>
        <strain evidence="3 4">CCMP2467</strain>
    </source>
</reference>